<dbReference type="GO" id="GO:0005737">
    <property type="term" value="C:cytoplasm"/>
    <property type="evidence" value="ECO:0007669"/>
    <property type="project" value="UniProtKB-ARBA"/>
</dbReference>
<keyword evidence="7" id="KW-1185">Reference proteome</keyword>
<keyword evidence="4" id="KW-0694">RNA-binding</keyword>
<dbReference type="PANTHER" id="PTHR21011:SF1">
    <property type="entry name" value="SMALL RIBOSOMAL SUBUNIT PROTEIN BS6M"/>
    <property type="match status" value="1"/>
</dbReference>
<accession>A0A2K8NU56</accession>
<dbReference type="KEGG" id="efr:EFREU_v1c06880"/>
<dbReference type="GO" id="GO:0070181">
    <property type="term" value="F:small ribosomal subunit rRNA binding"/>
    <property type="evidence" value="ECO:0007669"/>
    <property type="project" value="TreeGrafter"/>
</dbReference>
<protein>
    <recommendedName>
        <fullName evidence="3 4">Small ribosomal subunit protein bS6</fullName>
    </recommendedName>
</protein>
<dbReference type="InterPro" id="IPR014717">
    <property type="entry name" value="Transl_elong_EF1B/ribsomal_bS6"/>
</dbReference>
<keyword evidence="4 6" id="KW-0689">Ribosomal protein</keyword>
<organism evidence="6 7">
    <name type="scientific">Entomoplasma freundtii</name>
    <dbReference type="NCBI Taxonomy" id="74700"/>
    <lineage>
        <taxon>Bacteria</taxon>
        <taxon>Bacillati</taxon>
        <taxon>Mycoplasmatota</taxon>
        <taxon>Mollicutes</taxon>
        <taxon>Entomoplasmatales</taxon>
        <taxon>Entomoplasmataceae</taxon>
        <taxon>Entomoplasma</taxon>
    </lineage>
</organism>
<feature type="compositionally biased region" description="Low complexity" evidence="5">
    <location>
        <begin position="152"/>
        <end position="172"/>
    </location>
</feature>
<dbReference type="RefSeq" id="WP_100609787.1">
    <property type="nucleotide sequence ID" value="NZ_CP024962.1"/>
</dbReference>
<feature type="region of interest" description="Disordered" evidence="5">
    <location>
        <begin position="111"/>
        <end position="172"/>
    </location>
</feature>
<evidence type="ECO:0000313" key="6">
    <source>
        <dbReference type="EMBL" id="ATZ16708.1"/>
    </source>
</evidence>
<dbReference type="OrthoDB" id="9812702at2"/>
<evidence type="ECO:0000256" key="1">
    <source>
        <dbReference type="ARBA" id="ARBA00009512"/>
    </source>
</evidence>
<keyword evidence="4" id="KW-0687">Ribonucleoprotein</keyword>
<dbReference type="NCBIfam" id="TIGR00166">
    <property type="entry name" value="S6"/>
    <property type="match status" value="1"/>
</dbReference>
<dbReference type="Gene3D" id="3.30.70.60">
    <property type="match status" value="1"/>
</dbReference>
<dbReference type="GO" id="GO:0005840">
    <property type="term" value="C:ribosome"/>
    <property type="evidence" value="ECO:0007669"/>
    <property type="project" value="UniProtKB-KW"/>
</dbReference>
<keyword evidence="4" id="KW-0699">rRNA-binding</keyword>
<dbReference type="CDD" id="cd00473">
    <property type="entry name" value="bS6"/>
    <property type="match status" value="1"/>
</dbReference>
<gene>
    <name evidence="4 6" type="primary">rpsF</name>
    <name evidence="6" type="ORF">EFREU_v1c06880</name>
</gene>
<feature type="compositionally biased region" description="Polar residues" evidence="5">
    <location>
        <begin position="141"/>
        <end position="150"/>
    </location>
</feature>
<dbReference type="SUPFAM" id="SSF54995">
    <property type="entry name" value="Ribosomal protein S6"/>
    <property type="match status" value="1"/>
</dbReference>
<evidence type="ECO:0000256" key="2">
    <source>
        <dbReference type="ARBA" id="ARBA00035104"/>
    </source>
</evidence>
<comment type="similarity">
    <text evidence="1 4">Belongs to the bacterial ribosomal protein bS6 family.</text>
</comment>
<evidence type="ECO:0000256" key="3">
    <source>
        <dbReference type="ARBA" id="ARBA00035294"/>
    </source>
</evidence>
<dbReference type="EMBL" id="CP024962">
    <property type="protein sequence ID" value="ATZ16708.1"/>
    <property type="molecule type" value="Genomic_DNA"/>
</dbReference>
<dbReference type="Pfam" id="PF01250">
    <property type="entry name" value="Ribosomal_S6"/>
    <property type="match status" value="1"/>
</dbReference>
<dbReference type="GO" id="GO:0006412">
    <property type="term" value="P:translation"/>
    <property type="evidence" value="ECO:0007669"/>
    <property type="project" value="UniProtKB-UniRule"/>
</dbReference>
<dbReference type="InterPro" id="IPR020814">
    <property type="entry name" value="Ribosomal_S6_plastid/chlpt"/>
</dbReference>
<dbReference type="HAMAP" id="MF_00360">
    <property type="entry name" value="Ribosomal_bS6"/>
    <property type="match status" value="1"/>
</dbReference>
<evidence type="ECO:0000256" key="4">
    <source>
        <dbReference type="HAMAP-Rule" id="MF_00360"/>
    </source>
</evidence>
<dbReference type="Proteomes" id="UP000232222">
    <property type="component" value="Chromosome"/>
</dbReference>
<evidence type="ECO:0000256" key="5">
    <source>
        <dbReference type="SAM" id="MobiDB-lite"/>
    </source>
</evidence>
<reference evidence="6 7" key="1">
    <citation type="submission" date="2017-11" db="EMBL/GenBank/DDBJ databases">
        <title>Genome sequence of Entomoplasma freundtii BARC 318 (ATCC 51999).</title>
        <authorList>
            <person name="Lo W.-S."/>
            <person name="Gasparich G.E."/>
            <person name="Kuo C.-H."/>
        </authorList>
    </citation>
    <scope>NUCLEOTIDE SEQUENCE [LARGE SCALE GENOMIC DNA]</scope>
    <source>
        <strain evidence="6 7">BARC 318</strain>
    </source>
</reference>
<dbReference type="PANTHER" id="PTHR21011">
    <property type="entry name" value="MITOCHONDRIAL 28S RIBOSOMAL PROTEIN S6"/>
    <property type="match status" value="1"/>
</dbReference>
<dbReference type="InterPro" id="IPR035980">
    <property type="entry name" value="Ribosomal_bS6_sf"/>
</dbReference>
<name>A0A2K8NU56_9MOLU</name>
<dbReference type="InterPro" id="IPR000529">
    <property type="entry name" value="Ribosomal_bS6"/>
</dbReference>
<dbReference type="GO" id="GO:1990904">
    <property type="term" value="C:ribonucleoprotein complex"/>
    <property type="evidence" value="ECO:0007669"/>
    <property type="project" value="UniProtKB-KW"/>
</dbReference>
<proteinExistence type="inferred from homology"/>
<sequence length="172" mass="19910">MKRKYEVMYILDQDVKEPQEMIKKLNQILSADGEILESAEWGLMDFAYEINHKKKGYYVVVIANTTPEAVAEFKRITKNDRKNVVRTMVMNTENVQHYVASTKLSKTDMTKYDEERREAKKPKFKKFNKDFKRNFNNNRDGQQTPNTTRVDNGPSSNTGNVGNTGSNNQSTN</sequence>
<evidence type="ECO:0000313" key="7">
    <source>
        <dbReference type="Proteomes" id="UP000232222"/>
    </source>
</evidence>
<comment type="function">
    <text evidence="2 4">Binds together with bS18 to 16S ribosomal RNA.</text>
</comment>
<dbReference type="AlphaFoldDB" id="A0A2K8NU56"/>
<dbReference type="GO" id="GO:0003735">
    <property type="term" value="F:structural constituent of ribosome"/>
    <property type="evidence" value="ECO:0007669"/>
    <property type="project" value="InterPro"/>
</dbReference>